<dbReference type="Gene3D" id="3.30.50.10">
    <property type="entry name" value="Erythroid Transcription Factor GATA-1, subunit A"/>
    <property type="match status" value="2"/>
</dbReference>
<evidence type="ECO:0000259" key="12">
    <source>
        <dbReference type="PROSITE" id="PS51030"/>
    </source>
</evidence>
<dbReference type="InterPro" id="IPR049636">
    <property type="entry name" value="HNF4-like_DBD"/>
</dbReference>
<dbReference type="InterPro" id="IPR035500">
    <property type="entry name" value="NHR-like_dom_sf"/>
</dbReference>
<evidence type="ECO:0000259" key="13">
    <source>
        <dbReference type="PROSITE" id="PS51843"/>
    </source>
</evidence>
<feature type="domain" description="Nuclear receptor" evidence="12">
    <location>
        <begin position="8"/>
        <end position="83"/>
    </location>
</feature>
<dbReference type="InterPro" id="IPR013088">
    <property type="entry name" value="Znf_NHR/GATA"/>
</dbReference>
<feature type="region of interest" description="Disordered" evidence="11">
    <location>
        <begin position="668"/>
        <end position="692"/>
    </location>
</feature>
<evidence type="ECO:0000256" key="6">
    <source>
        <dbReference type="ARBA" id="ARBA00023015"/>
    </source>
</evidence>
<dbReference type="InterPro" id="IPR001628">
    <property type="entry name" value="Znf_hrmn_rcpt"/>
</dbReference>
<dbReference type="WBParaSite" id="Gr19_v10_g10462.t1">
    <property type="protein sequence ID" value="Gr19_v10_g10462.t1"/>
    <property type="gene ID" value="Gr19_v10_g10462"/>
</dbReference>
<reference evidence="15" key="1">
    <citation type="submission" date="2022-11" db="UniProtKB">
        <authorList>
            <consortium name="WormBaseParasite"/>
        </authorList>
    </citation>
    <scope>IDENTIFICATION</scope>
</reference>
<comment type="subcellular location">
    <subcellularLocation>
        <location evidence="1">Nucleus</location>
    </subcellularLocation>
</comment>
<dbReference type="GO" id="GO:0000978">
    <property type="term" value="F:RNA polymerase II cis-regulatory region sequence-specific DNA binding"/>
    <property type="evidence" value="ECO:0007669"/>
    <property type="project" value="InterPro"/>
</dbReference>
<dbReference type="PRINTS" id="PR00398">
    <property type="entry name" value="STRDHORMONER"/>
</dbReference>
<dbReference type="PROSITE" id="PS00031">
    <property type="entry name" value="NUCLEAR_REC_DBD_1"/>
    <property type="match status" value="2"/>
</dbReference>
<feature type="compositionally biased region" description="Low complexity" evidence="11">
    <location>
        <begin position="1018"/>
        <end position="1034"/>
    </location>
</feature>
<sequence>MDIVDPLSEPCQVCGDKSTGTHYGTVSCNGCKGFFRRTILRNQKFTCRFNKQCVIDRNFRCACRYCRFQKCLSAGMKREAIQFERDAIGSPLAAKRRRITVDGGADHSPSPINDQTAANGTMGVAVVASADGKCLESPPEIYVDIIGTLVEMEQRVNDEMSLRYRTLSAGTSTVAESASGEELNELSRTTLLLMVEWAKGIEPFPELNMEDKVILLKNYAPQHLILMPAFRSPDSTRLCLFNNALLGNSAEGSEGKPSDTGGGEASLGCSFAGFKAANIMPRVLDEIVWPMRQLEMREEEFVCLKALAFLHPEAKGLSLHAQVQVRETRNKILKALYSIIMSSNPIEETPTRYGNILLLAPALKALTQLLIENMTLTKFFGLAEVDSLLAEFILDDLSGGGPSSAPKSIKEQLSSSAPSFSTFIGMTATPSAAIPFESFVHAAFYCVSCPSPAILKTTNNVTFCCCGMDLLTNHFSSLSTLRIKLLQRMKVECNSTVEKRPIEAADEDRSLAAERNARGVVNGARDAVAMPKELCHVGAFFSLSAPGTPTSHSVSALPPSPILSANSPPRRKASVPVIGTGTGQTHAKCLICSDRATGKHYGSISCDGCKGFFRRTIRKKHNYACRFSQNCVVDKNQRNSCRRCRFDKCLGNGMRPEAVQLERDRIAATRRNSKSGSTNDGDASATETTAVASGRDDGATAMDCCFVSNAEDEVVPSSTFADAEKILRRLMEAERTLKVAKATARRGSPGATTANCRTATTGDVTDSMHQQLILLVEWAKQLEEFRRLSLRSQIALLRHFSAQHLVLCAAFRSLVRVAETDAVWLANDRCVPRDAPKIPDVNRVVARILDHLTGPMRRLHLEEREFAALKAVAFFDPMAKGVEESSVAAVEEMRHRILAAFEHQVQRVSEHRAKMPLRLANLLLLLPPLMAIARDLVEEAQLAKLFGLANVDELMAELLLPEDAETRSYSRLRTSVTSSIVQSNVTSPTPPSTSQRHQHSLILHGASPSPTALPPPNGNSSSTGQQSNQPWFGC</sequence>
<protein>
    <submittedName>
        <fullName evidence="15">Uncharacterized protein</fullName>
    </submittedName>
</protein>
<evidence type="ECO:0000256" key="3">
    <source>
        <dbReference type="ARBA" id="ARBA00022723"/>
    </source>
</evidence>
<organism evidence="14 15">
    <name type="scientific">Globodera rostochiensis</name>
    <name type="common">Golden nematode worm</name>
    <name type="synonym">Heterodera rostochiensis</name>
    <dbReference type="NCBI Taxonomy" id="31243"/>
    <lineage>
        <taxon>Eukaryota</taxon>
        <taxon>Metazoa</taxon>
        <taxon>Ecdysozoa</taxon>
        <taxon>Nematoda</taxon>
        <taxon>Chromadorea</taxon>
        <taxon>Rhabditida</taxon>
        <taxon>Tylenchina</taxon>
        <taxon>Tylenchomorpha</taxon>
        <taxon>Tylenchoidea</taxon>
        <taxon>Heteroderidae</taxon>
        <taxon>Heteroderinae</taxon>
        <taxon>Globodera</taxon>
    </lineage>
</organism>
<dbReference type="InterPro" id="IPR000536">
    <property type="entry name" value="Nucl_hrmn_rcpt_lig-bd"/>
</dbReference>
<dbReference type="CDD" id="cd06960">
    <property type="entry name" value="NR_DBD_HNF4A"/>
    <property type="match status" value="2"/>
</dbReference>
<dbReference type="GO" id="GO:0005634">
    <property type="term" value="C:nucleus"/>
    <property type="evidence" value="ECO:0007669"/>
    <property type="project" value="UniProtKB-SubCell"/>
</dbReference>
<comment type="similarity">
    <text evidence="2">Belongs to the nuclear hormone receptor family.</text>
</comment>
<evidence type="ECO:0000313" key="14">
    <source>
        <dbReference type="Proteomes" id="UP000887572"/>
    </source>
</evidence>
<dbReference type="SUPFAM" id="SSF48508">
    <property type="entry name" value="Nuclear receptor ligand-binding domain"/>
    <property type="match status" value="2"/>
</dbReference>
<keyword evidence="4" id="KW-0863">Zinc-finger</keyword>
<evidence type="ECO:0000256" key="11">
    <source>
        <dbReference type="SAM" id="MobiDB-lite"/>
    </source>
</evidence>
<feature type="region of interest" description="Disordered" evidence="11">
    <location>
        <begin position="979"/>
        <end position="998"/>
    </location>
</feature>
<dbReference type="SMART" id="SM00430">
    <property type="entry name" value="HOLI"/>
    <property type="match status" value="2"/>
</dbReference>
<feature type="domain" description="NR LBD" evidence="13">
    <location>
        <begin position="722"/>
        <end position="962"/>
    </location>
</feature>
<dbReference type="AlphaFoldDB" id="A0A914GQF0"/>
<name>A0A914GQF0_GLORO</name>
<dbReference type="Pfam" id="PF00104">
    <property type="entry name" value="Hormone_recep"/>
    <property type="match status" value="2"/>
</dbReference>
<evidence type="ECO:0000256" key="4">
    <source>
        <dbReference type="ARBA" id="ARBA00022771"/>
    </source>
</evidence>
<dbReference type="InterPro" id="IPR050274">
    <property type="entry name" value="Nuclear_hormone_rcpt_NR2"/>
</dbReference>
<feature type="domain" description="NR LBD" evidence="13">
    <location>
        <begin position="141"/>
        <end position="396"/>
    </location>
</feature>
<feature type="compositionally biased region" description="Polar residues" evidence="11">
    <location>
        <begin position="674"/>
        <end position="691"/>
    </location>
</feature>
<evidence type="ECO:0000256" key="10">
    <source>
        <dbReference type="ARBA" id="ARBA00023242"/>
    </source>
</evidence>
<keyword evidence="7" id="KW-0238">DNA-binding</keyword>
<feature type="region of interest" description="Disordered" evidence="11">
    <location>
        <begin position="554"/>
        <end position="573"/>
    </location>
</feature>
<keyword evidence="14" id="KW-1185">Reference proteome</keyword>
<evidence type="ECO:0000256" key="8">
    <source>
        <dbReference type="ARBA" id="ARBA00023163"/>
    </source>
</evidence>
<keyword evidence="5" id="KW-0862">Zinc</keyword>
<proteinExistence type="inferred from homology"/>
<dbReference type="Proteomes" id="UP000887572">
    <property type="component" value="Unplaced"/>
</dbReference>
<dbReference type="PANTHER" id="PTHR24083">
    <property type="entry name" value="NUCLEAR HORMONE RECEPTOR"/>
    <property type="match status" value="1"/>
</dbReference>
<keyword evidence="6" id="KW-0805">Transcription regulation</keyword>
<keyword evidence="8" id="KW-0804">Transcription</keyword>
<dbReference type="GO" id="GO:0008270">
    <property type="term" value="F:zinc ion binding"/>
    <property type="evidence" value="ECO:0007669"/>
    <property type="project" value="UniProtKB-KW"/>
</dbReference>
<dbReference type="GO" id="GO:0003700">
    <property type="term" value="F:DNA-binding transcription factor activity"/>
    <property type="evidence" value="ECO:0007669"/>
    <property type="project" value="InterPro"/>
</dbReference>
<keyword evidence="10" id="KW-0539">Nucleus</keyword>
<evidence type="ECO:0000313" key="15">
    <source>
        <dbReference type="WBParaSite" id="Gr19_v10_g10462.t1"/>
    </source>
</evidence>
<dbReference type="SUPFAM" id="SSF57716">
    <property type="entry name" value="Glucocorticoid receptor-like (DNA-binding domain)"/>
    <property type="match status" value="2"/>
</dbReference>
<evidence type="ECO:0000256" key="1">
    <source>
        <dbReference type="ARBA" id="ARBA00004123"/>
    </source>
</evidence>
<dbReference type="PRINTS" id="PR00047">
    <property type="entry name" value="STROIDFINGER"/>
</dbReference>
<keyword evidence="3" id="KW-0479">Metal-binding</keyword>
<evidence type="ECO:0000256" key="5">
    <source>
        <dbReference type="ARBA" id="ARBA00022833"/>
    </source>
</evidence>
<keyword evidence="9" id="KW-0675">Receptor</keyword>
<dbReference type="FunFam" id="3.30.50.10:FF:000030">
    <property type="entry name" value="Nuclear Hormone Receptor family"/>
    <property type="match status" value="2"/>
</dbReference>
<feature type="domain" description="Nuclear receptor" evidence="12">
    <location>
        <begin position="586"/>
        <end position="661"/>
    </location>
</feature>
<evidence type="ECO:0000256" key="2">
    <source>
        <dbReference type="ARBA" id="ARBA00005993"/>
    </source>
</evidence>
<dbReference type="SMART" id="SM00399">
    <property type="entry name" value="ZnF_C4"/>
    <property type="match status" value="2"/>
</dbReference>
<dbReference type="InterPro" id="IPR001723">
    <property type="entry name" value="Nuclear_hrmn_rcpt"/>
</dbReference>
<dbReference type="PROSITE" id="PS51030">
    <property type="entry name" value="NUCLEAR_REC_DBD_2"/>
    <property type="match status" value="2"/>
</dbReference>
<dbReference type="PROSITE" id="PS51843">
    <property type="entry name" value="NR_LBD"/>
    <property type="match status" value="2"/>
</dbReference>
<accession>A0A914GQF0</accession>
<feature type="region of interest" description="Disordered" evidence="11">
    <location>
        <begin position="1004"/>
        <end position="1034"/>
    </location>
</feature>
<dbReference type="Pfam" id="PF00105">
    <property type="entry name" value="zf-C4"/>
    <property type="match status" value="2"/>
</dbReference>
<evidence type="ECO:0000256" key="7">
    <source>
        <dbReference type="ARBA" id="ARBA00023125"/>
    </source>
</evidence>
<dbReference type="Gene3D" id="1.10.565.10">
    <property type="entry name" value="Retinoid X Receptor"/>
    <property type="match status" value="2"/>
</dbReference>
<evidence type="ECO:0000256" key="9">
    <source>
        <dbReference type="ARBA" id="ARBA00023170"/>
    </source>
</evidence>